<protein>
    <submittedName>
        <fullName evidence="1">DUF1697 domain-containing protein</fullName>
    </submittedName>
</protein>
<accession>A0ABV9S5B0</accession>
<dbReference type="InterPro" id="IPR012545">
    <property type="entry name" value="DUF1697"/>
</dbReference>
<comment type="caution">
    <text evidence="1">The sequence shown here is derived from an EMBL/GenBank/DDBJ whole genome shotgun (WGS) entry which is preliminary data.</text>
</comment>
<keyword evidence="2" id="KW-1185">Reference proteome</keyword>
<dbReference type="EMBL" id="JBHSIS010000008">
    <property type="protein sequence ID" value="MFC4855677.1"/>
    <property type="molecule type" value="Genomic_DNA"/>
</dbReference>
<dbReference type="SUPFAM" id="SSF160379">
    <property type="entry name" value="SP0830-like"/>
    <property type="match status" value="1"/>
</dbReference>
<dbReference type="PIRSF" id="PIRSF008502">
    <property type="entry name" value="UCP008502"/>
    <property type="match status" value="1"/>
</dbReference>
<dbReference type="Gene3D" id="3.30.70.1280">
    <property type="entry name" value="SP0830-like domains"/>
    <property type="match status" value="1"/>
</dbReference>
<organism evidence="1 2">
    <name type="scientific">Actinophytocola glycyrrhizae</name>
    <dbReference type="NCBI Taxonomy" id="2044873"/>
    <lineage>
        <taxon>Bacteria</taxon>
        <taxon>Bacillati</taxon>
        <taxon>Actinomycetota</taxon>
        <taxon>Actinomycetes</taxon>
        <taxon>Pseudonocardiales</taxon>
        <taxon>Pseudonocardiaceae</taxon>
    </lineage>
</organism>
<name>A0ABV9S5B0_9PSEU</name>
<evidence type="ECO:0000313" key="2">
    <source>
        <dbReference type="Proteomes" id="UP001595859"/>
    </source>
</evidence>
<reference evidence="2" key="1">
    <citation type="journal article" date="2019" name="Int. J. Syst. Evol. Microbiol.">
        <title>The Global Catalogue of Microorganisms (GCM) 10K type strain sequencing project: providing services to taxonomists for standard genome sequencing and annotation.</title>
        <authorList>
            <consortium name="The Broad Institute Genomics Platform"/>
            <consortium name="The Broad Institute Genome Sequencing Center for Infectious Disease"/>
            <person name="Wu L."/>
            <person name="Ma J."/>
        </authorList>
    </citation>
    <scope>NUCLEOTIDE SEQUENCE [LARGE SCALE GENOMIC DNA]</scope>
    <source>
        <strain evidence="2">ZS-22-S1</strain>
    </source>
</reference>
<proteinExistence type="predicted"/>
<dbReference type="RefSeq" id="WP_378057636.1">
    <property type="nucleotide sequence ID" value="NZ_JBHSIS010000008.1"/>
</dbReference>
<dbReference type="Pfam" id="PF08002">
    <property type="entry name" value="DUF1697"/>
    <property type="match status" value="1"/>
</dbReference>
<sequence>MVYIALLRAINLAARRRVAMADLRAWLTGLGYDDVRTLLQSGNAVFRTRKKAASVRKEVEAVLEQGAGFHIDCVLRTADELRAVVAADPLGAVATNPSRYFVSFADVAGEWPAIDPGAYEPERVHLAEREAYFWVPEGTQNSKVLAAFPARPGQITTVRNWNTVTKLLAMTEK</sequence>
<dbReference type="PANTHER" id="PTHR36439">
    <property type="entry name" value="BLL4334 PROTEIN"/>
    <property type="match status" value="1"/>
</dbReference>
<evidence type="ECO:0000313" key="1">
    <source>
        <dbReference type="EMBL" id="MFC4855677.1"/>
    </source>
</evidence>
<dbReference type="Proteomes" id="UP001595859">
    <property type="component" value="Unassembled WGS sequence"/>
</dbReference>
<gene>
    <name evidence="1" type="ORF">ACFPCV_19375</name>
</gene>
<dbReference type="PANTHER" id="PTHR36439:SF1">
    <property type="entry name" value="DUF1697 DOMAIN-CONTAINING PROTEIN"/>
    <property type="match status" value="1"/>
</dbReference>